<sequence length="241" mass="27911">MSVHVGTSGWSYDHWEGVLYPPGLHPRHRLDRYAAEFGTVELNASFYRWPREAVFAGWRRRLPPGFQLSVKAPRGLTHGRRLYSPEIWVERMVRSWHELGERRAVLLVQLAPSQERDDARLAYFLGRLPWWMRVAVELRHPSWDDGAVYELLERHGAAYCVMSGAGLPCVLRATAPFVYVRLHGPDHHHLYGGSYGEDDLRWWADRVREWEGAGKEVFVYLNNDGAGNAVRNARRLRELLS</sequence>
<evidence type="ECO:0000313" key="2">
    <source>
        <dbReference type="Proteomes" id="UP001499841"/>
    </source>
</evidence>
<comment type="caution">
    <text evidence="1">The sequence shown here is derived from an EMBL/GenBank/DDBJ whole genome shotgun (WGS) entry which is preliminary data.</text>
</comment>
<accession>A0ABP8EU46</accession>
<dbReference type="EMBL" id="BAABBA010000008">
    <property type="protein sequence ID" value="GAA4287511.1"/>
    <property type="molecule type" value="Genomic_DNA"/>
</dbReference>
<dbReference type="Pfam" id="PF01904">
    <property type="entry name" value="DUF72"/>
    <property type="match status" value="1"/>
</dbReference>
<dbReference type="PANTHER" id="PTHR30348">
    <property type="entry name" value="UNCHARACTERIZED PROTEIN YECE"/>
    <property type="match status" value="1"/>
</dbReference>
<name>A0ABP8EU46_9MICO</name>
<gene>
    <name evidence="1" type="ORF">GCM10022262_18700</name>
</gene>
<keyword evidence="2" id="KW-1185">Reference proteome</keyword>
<protein>
    <submittedName>
        <fullName evidence="1">DUF72 domain-containing protein</fullName>
    </submittedName>
</protein>
<dbReference type="Gene3D" id="3.20.20.410">
    <property type="entry name" value="Protein of unknown function UPF0759"/>
    <property type="match status" value="1"/>
</dbReference>
<dbReference type="PANTHER" id="PTHR30348:SF4">
    <property type="entry name" value="DUF72 DOMAIN-CONTAINING PROTEIN"/>
    <property type="match status" value="1"/>
</dbReference>
<evidence type="ECO:0000313" key="1">
    <source>
        <dbReference type="EMBL" id="GAA4287511.1"/>
    </source>
</evidence>
<dbReference type="SUPFAM" id="SSF117396">
    <property type="entry name" value="TM1631-like"/>
    <property type="match status" value="1"/>
</dbReference>
<dbReference type="RefSeq" id="WP_345040262.1">
    <property type="nucleotide sequence ID" value="NZ_BAABBA010000008.1"/>
</dbReference>
<proteinExistence type="predicted"/>
<dbReference type="Proteomes" id="UP001499841">
    <property type="component" value="Unassembled WGS sequence"/>
</dbReference>
<dbReference type="InterPro" id="IPR036520">
    <property type="entry name" value="UPF0759_sf"/>
</dbReference>
<dbReference type="InterPro" id="IPR002763">
    <property type="entry name" value="DUF72"/>
</dbReference>
<reference evidence="2" key="1">
    <citation type="journal article" date="2019" name="Int. J. Syst. Evol. Microbiol.">
        <title>The Global Catalogue of Microorganisms (GCM) 10K type strain sequencing project: providing services to taxonomists for standard genome sequencing and annotation.</title>
        <authorList>
            <consortium name="The Broad Institute Genomics Platform"/>
            <consortium name="The Broad Institute Genome Sequencing Center for Infectious Disease"/>
            <person name="Wu L."/>
            <person name="Ma J."/>
        </authorList>
    </citation>
    <scope>NUCLEOTIDE SEQUENCE [LARGE SCALE GENOMIC DNA]</scope>
    <source>
        <strain evidence="2">JCM 17459</strain>
    </source>
</reference>
<organism evidence="1 2">
    <name type="scientific">Georgenia daeguensis</name>
    <dbReference type="NCBI Taxonomy" id="908355"/>
    <lineage>
        <taxon>Bacteria</taxon>
        <taxon>Bacillati</taxon>
        <taxon>Actinomycetota</taxon>
        <taxon>Actinomycetes</taxon>
        <taxon>Micrococcales</taxon>
        <taxon>Bogoriellaceae</taxon>
        <taxon>Georgenia</taxon>
    </lineage>
</organism>